<gene>
    <name evidence="1" type="ORF">CHIRRI_LOCUS11910</name>
</gene>
<protein>
    <submittedName>
        <fullName evidence="1">Uncharacterized protein</fullName>
    </submittedName>
</protein>
<sequence length="63" mass="7088">MFAVNNNNCVCFVGDKLDGMTMEREKNAAPYSASINLCMEVRKIAWFCMLNSLQIYSGSEKLS</sequence>
<name>A0A9N9WWN5_9DIPT</name>
<organism evidence="1 2">
    <name type="scientific">Chironomus riparius</name>
    <dbReference type="NCBI Taxonomy" id="315576"/>
    <lineage>
        <taxon>Eukaryota</taxon>
        <taxon>Metazoa</taxon>
        <taxon>Ecdysozoa</taxon>
        <taxon>Arthropoda</taxon>
        <taxon>Hexapoda</taxon>
        <taxon>Insecta</taxon>
        <taxon>Pterygota</taxon>
        <taxon>Neoptera</taxon>
        <taxon>Endopterygota</taxon>
        <taxon>Diptera</taxon>
        <taxon>Nematocera</taxon>
        <taxon>Chironomoidea</taxon>
        <taxon>Chironomidae</taxon>
        <taxon>Chironominae</taxon>
        <taxon>Chironomus</taxon>
    </lineage>
</organism>
<keyword evidence="2" id="KW-1185">Reference proteome</keyword>
<proteinExistence type="predicted"/>
<dbReference type="AlphaFoldDB" id="A0A9N9WWN5"/>
<evidence type="ECO:0000313" key="1">
    <source>
        <dbReference type="EMBL" id="CAG9809080.1"/>
    </source>
</evidence>
<reference evidence="1" key="2">
    <citation type="submission" date="2022-10" db="EMBL/GenBank/DDBJ databases">
        <authorList>
            <consortium name="ENA_rothamsted_submissions"/>
            <consortium name="culmorum"/>
            <person name="King R."/>
        </authorList>
    </citation>
    <scope>NUCLEOTIDE SEQUENCE</scope>
</reference>
<accession>A0A9N9WWN5</accession>
<dbReference type="Proteomes" id="UP001153620">
    <property type="component" value="Chromosome 3"/>
</dbReference>
<evidence type="ECO:0000313" key="2">
    <source>
        <dbReference type="Proteomes" id="UP001153620"/>
    </source>
</evidence>
<dbReference type="EMBL" id="OU895879">
    <property type="protein sequence ID" value="CAG9809080.1"/>
    <property type="molecule type" value="Genomic_DNA"/>
</dbReference>
<reference evidence="1" key="1">
    <citation type="submission" date="2022-01" db="EMBL/GenBank/DDBJ databases">
        <authorList>
            <person name="King R."/>
        </authorList>
    </citation>
    <scope>NUCLEOTIDE SEQUENCE</scope>
</reference>